<evidence type="ECO:0000256" key="1">
    <source>
        <dbReference type="SAM" id="Phobius"/>
    </source>
</evidence>
<gene>
    <name evidence="2" type="ORF">NCTC8256_00124</name>
</gene>
<protein>
    <submittedName>
        <fullName evidence="2">Uncharacterized protein</fullName>
    </submittedName>
</protein>
<reference evidence="2 3" key="1">
    <citation type="submission" date="2018-06" db="EMBL/GenBank/DDBJ databases">
        <authorList>
            <consortium name="Pathogen Informatics"/>
            <person name="Doyle S."/>
        </authorList>
    </citation>
    <scope>NUCLEOTIDE SEQUENCE [LARGE SCALE GENOMIC DNA]</scope>
    <source>
        <strain evidence="2 3">NCTC8256</strain>
    </source>
</reference>
<proteinExistence type="predicted"/>
<evidence type="ECO:0000313" key="3">
    <source>
        <dbReference type="Proteomes" id="UP000254346"/>
    </source>
</evidence>
<keyword evidence="1" id="KW-0472">Membrane</keyword>
<dbReference type="EMBL" id="UGXR01000001">
    <property type="protein sequence ID" value="SUH06285.1"/>
    <property type="molecule type" value="Genomic_DNA"/>
</dbReference>
<keyword evidence="1" id="KW-1133">Transmembrane helix</keyword>
<dbReference type="AlphaFoldDB" id="A0A379VIB3"/>
<accession>A0A379VIB3</accession>
<evidence type="ECO:0000313" key="2">
    <source>
        <dbReference type="EMBL" id="SUH06285.1"/>
    </source>
</evidence>
<keyword evidence="1" id="KW-0812">Transmembrane</keyword>
<name>A0A379VIB3_SALET</name>
<feature type="transmembrane region" description="Helical" evidence="1">
    <location>
        <begin position="248"/>
        <end position="266"/>
    </location>
</feature>
<sequence>MAEKTKTCSLSMRRETRELLDKYAAGHKHKSRSSLICDLLEFAIEKKGQSSNQEIPLPDEKVISQKVGNIWYSSLYVNQIPEMPYCGETWLKVDIDGVLGENEADEVGNLEIELKTKCSHLFNNDYGESKNTSKKNGENATGIKSWYVVKESEKATLLAKNVDKTESNKNIKILAVRLNTTELHRYGGDSRYSASYAVTLIDISKNIDSKDHFYLDYHSIETIPITEFGSGSLPGLIKGKKTHTPLNYIYWLPITIFAGNVFILGVKRRAHAKDDIERLKTEKIIIARSQKIKPYKAQSENSPEKQY</sequence>
<dbReference type="Proteomes" id="UP000254346">
    <property type="component" value="Unassembled WGS sequence"/>
</dbReference>
<organism evidence="2 3">
    <name type="scientific">Salmonella enterica I</name>
    <dbReference type="NCBI Taxonomy" id="59201"/>
    <lineage>
        <taxon>Bacteria</taxon>
        <taxon>Pseudomonadati</taxon>
        <taxon>Pseudomonadota</taxon>
        <taxon>Gammaproteobacteria</taxon>
        <taxon>Enterobacterales</taxon>
        <taxon>Enterobacteriaceae</taxon>
        <taxon>Salmonella</taxon>
    </lineage>
</organism>